<gene>
    <name evidence="2" type="ORF">AVDCRST_MAG57-1848</name>
</gene>
<feature type="compositionally biased region" description="Gly residues" evidence="1">
    <location>
        <begin position="122"/>
        <end position="134"/>
    </location>
</feature>
<feature type="compositionally biased region" description="Basic residues" evidence="1">
    <location>
        <begin position="357"/>
        <end position="394"/>
    </location>
</feature>
<feature type="region of interest" description="Disordered" evidence="1">
    <location>
        <begin position="443"/>
        <end position="565"/>
    </location>
</feature>
<feature type="compositionally biased region" description="Low complexity" evidence="1">
    <location>
        <begin position="401"/>
        <end position="419"/>
    </location>
</feature>
<feature type="compositionally biased region" description="Low complexity" evidence="1">
    <location>
        <begin position="470"/>
        <end position="489"/>
    </location>
</feature>
<evidence type="ECO:0000256" key="1">
    <source>
        <dbReference type="SAM" id="MobiDB-lite"/>
    </source>
</evidence>
<feature type="non-terminal residue" evidence="2">
    <location>
        <position position="1"/>
    </location>
</feature>
<feature type="compositionally biased region" description="Basic and acidic residues" evidence="1">
    <location>
        <begin position="523"/>
        <end position="532"/>
    </location>
</feature>
<organism evidence="2">
    <name type="scientific">uncultured Blastococcus sp</name>
    <dbReference type="NCBI Taxonomy" id="217144"/>
    <lineage>
        <taxon>Bacteria</taxon>
        <taxon>Bacillati</taxon>
        <taxon>Actinomycetota</taxon>
        <taxon>Actinomycetes</taxon>
        <taxon>Geodermatophilales</taxon>
        <taxon>Geodermatophilaceae</taxon>
        <taxon>Blastococcus</taxon>
        <taxon>environmental samples</taxon>
    </lineage>
</organism>
<feature type="region of interest" description="Disordered" evidence="1">
    <location>
        <begin position="1"/>
        <end position="104"/>
    </location>
</feature>
<protein>
    <submittedName>
        <fullName evidence="2">Serine phosphatase RsbU, regulator of sigma subunit</fullName>
    </submittedName>
</protein>
<feature type="compositionally biased region" description="Low complexity" evidence="1">
    <location>
        <begin position="61"/>
        <end position="71"/>
    </location>
</feature>
<feature type="compositionally biased region" description="Basic and acidic residues" evidence="1">
    <location>
        <begin position="255"/>
        <end position="269"/>
    </location>
</feature>
<reference evidence="2" key="1">
    <citation type="submission" date="2020-02" db="EMBL/GenBank/DDBJ databases">
        <authorList>
            <person name="Meier V. D."/>
        </authorList>
    </citation>
    <scope>NUCLEOTIDE SEQUENCE</scope>
    <source>
        <strain evidence="2">AVDCRST_MAG57</strain>
    </source>
</reference>
<sequence length="565" mass="60620">AAAGPGARLGHHAAGPPERLVQHPPGRGQYLSELPLPDAPDVGPGARHALQRRVRADARRPAPVRAGPARRGGLGRHLARPRTAGGRGDGRPGDLLREPAAGHVPVRVPGGDLLLLLLQPGGGTRRAGRGSAGHGRGDHSAGAVHPAPRRPATTGQPASFGARERLPGGGRGVAGSRRRAVGHPGRPRVPDRWDAGRPPPRRQPRHRDPRRARRQRHPRAGAQGHDQRGGAHDHRPGRPPARPLRLGCQPRRGSRCPDRRRAAADRERAQCPGRSAGAGHQPAPAHGRRVQHLPLPRRGPGGCSRHRRAGRGDRTATGSGAGRARPPAGAVPDRGRRHPAAGGARSDRAARGVRGPLRARHRHAGGGRRLVRRRRPARRLLRRGRRRRRGHRAVRGGGHGPAAQRRAGAAAGEPVAVPRPRCPRPVRRAHPGRAVQHRLLRHRRPEGRHPAVQRCRASARDRGRRRRRLAPAGGRLLAPPGGAGRARAAGGRRRPRAGIDAAALHGRSDRAARPGPRRGHCTRARDPGERPHAAAGRARRPAHQAAPGRRPRRRRRDPAVPARRL</sequence>
<feature type="compositionally biased region" description="Basic and acidic residues" evidence="1">
    <location>
        <begin position="225"/>
        <end position="236"/>
    </location>
</feature>
<feature type="compositionally biased region" description="Basic and acidic residues" evidence="1">
    <location>
        <begin position="88"/>
        <end position="97"/>
    </location>
</feature>
<dbReference type="EMBL" id="CADCTI010000162">
    <property type="protein sequence ID" value="CAA9247242.1"/>
    <property type="molecule type" value="Genomic_DNA"/>
</dbReference>
<feature type="compositionally biased region" description="Low complexity" evidence="1">
    <location>
        <begin position="315"/>
        <end position="332"/>
    </location>
</feature>
<feature type="non-terminal residue" evidence="2">
    <location>
        <position position="565"/>
    </location>
</feature>
<accession>A0A6J4IDA2</accession>
<feature type="region of interest" description="Disordered" evidence="1">
    <location>
        <begin position="122"/>
        <end position="428"/>
    </location>
</feature>
<dbReference type="AlphaFoldDB" id="A0A6J4IDA2"/>
<evidence type="ECO:0000313" key="2">
    <source>
        <dbReference type="EMBL" id="CAA9247242.1"/>
    </source>
</evidence>
<feature type="compositionally biased region" description="Basic residues" evidence="1">
    <location>
        <begin position="199"/>
        <end position="219"/>
    </location>
</feature>
<name>A0A6J4IDA2_9ACTN</name>
<proteinExistence type="predicted"/>